<dbReference type="Proteomes" id="UP000218067">
    <property type="component" value="Chromosome"/>
</dbReference>
<keyword evidence="1" id="KW-0449">Lipoprotein</keyword>
<protein>
    <submittedName>
        <fullName evidence="1">Lipoprotein</fullName>
    </submittedName>
</protein>
<dbReference type="GeneID" id="93436519"/>
<accession>A0A1B4Y233</accession>
<evidence type="ECO:0000313" key="2">
    <source>
        <dbReference type="Proteomes" id="UP000218067"/>
    </source>
</evidence>
<evidence type="ECO:0000313" key="1">
    <source>
        <dbReference type="EMBL" id="BAV41104.1"/>
    </source>
</evidence>
<dbReference type="RefSeq" id="WP_096370463.1">
    <property type="nucleotide sequence ID" value="NZ_AP017624.1"/>
</dbReference>
<name>A0A1B4Y233_MYCUL</name>
<reference evidence="1 2" key="1">
    <citation type="submission" date="2016-08" db="EMBL/GenBank/DDBJ databases">
        <title>Complete genome sequence of Mycobacterium shinshuense, a subspecies of M. ulcerans.</title>
        <authorList>
            <person name="Yoshida M."/>
            <person name="Ogura Y."/>
            <person name="Hayashi T."/>
            <person name="Hoshino Y."/>
        </authorList>
    </citation>
    <scope>NUCLEOTIDE SEQUENCE [LARGE SCALE GENOMIC DNA]</scope>
    <source>
        <strain evidence="2">ATCC 33728</strain>
    </source>
</reference>
<proteinExistence type="predicted"/>
<dbReference type="AlphaFoldDB" id="A0A1B4Y233"/>
<organism evidence="1 2">
    <name type="scientific">Mycobacterium ulcerans subsp. shinshuense</name>
    <dbReference type="NCBI Taxonomy" id="1124626"/>
    <lineage>
        <taxon>Bacteria</taxon>
        <taxon>Bacillati</taxon>
        <taxon>Actinomycetota</taxon>
        <taxon>Actinomycetes</taxon>
        <taxon>Mycobacteriales</taxon>
        <taxon>Mycobacteriaceae</taxon>
        <taxon>Mycobacterium</taxon>
        <taxon>Mycobacterium ulcerans group</taxon>
    </lineage>
</organism>
<dbReference type="PROSITE" id="PS51257">
    <property type="entry name" value="PROKAR_LIPOPROTEIN"/>
    <property type="match status" value="1"/>
</dbReference>
<sequence length="177" mass="18141">MRVADRHVLGALAAIPLLSGCATTTHQAGQESTIASPTKAATAVTATVPAQPAAPGSSTQKWIDLQVGDCVADLPPTDLSRIYVTVTDCATTHLAQVYLRAPVAVDSAVADVANRECAAGFAPYTGKAVDDSPYAVTWLIDSRQDRTGADPTPSTVICLLQAADGQPLTGSAQRPGS</sequence>
<gene>
    <name evidence="1" type="primary">lppN</name>
    <name evidence="1" type="ORF">SHTP_1900</name>
</gene>
<dbReference type="EMBL" id="AP017624">
    <property type="protein sequence ID" value="BAV41104.1"/>
    <property type="molecule type" value="Genomic_DNA"/>
</dbReference>